<dbReference type="RefSeq" id="WP_341429517.1">
    <property type="nucleotide sequence ID" value="NZ_JBBUTG010000072.1"/>
</dbReference>
<reference evidence="1 2" key="1">
    <citation type="submission" date="2024-04" db="EMBL/GenBank/DDBJ databases">
        <title>Novel species of the genus Ideonella isolated from streams.</title>
        <authorList>
            <person name="Lu H."/>
        </authorList>
    </citation>
    <scope>NUCLEOTIDE SEQUENCE [LARGE SCALE GENOMIC DNA]</scope>
    <source>
        <strain evidence="1 2">DXS29W</strain>
    </source>
</reference>
<protein>
    <submittedName>
        <fullName evidence="1">Uncharacterized protein</fullName>
    </submittedName>
</protein>
<evidence type="ECO:0000313" key="1">
    <source>
        <dbReference type="EMBL" id="MEK8035083.1"/>
    </source>
</evidence>
<evidence type="ECO:0000313" key="2">
    <source>
        <dbReference type="Proteomes" id="UP001371218"/>
    </source>
</evidence>
<dbReference type="EMBL" id="JBBUTG010000072">
    <property type="protein sequence ID" value="MEK8035083.1"/>
    <property type="molecule type" value="Genomic_DNA"/>
</dbReference>
<accession>A0ABU9C323</accession>
<keyword evidence="2" id="KW-1185">Reference proteome</keyword>
<organism evidence="1 2">
    <name type="scientific">Ideonella lacteola</name>
    <dbReference type="NCBI Taxonomy" id="2984193"/>
    <lineage>
        <taxon>Bacteria</taxon>
        <taxon>Pseudomonadati</taxon>
        <taxon>Pseudomonadota</taxon>
        <taxon>Betaproteobacteria</taxon>
        <taxon>Burkholderiales</taxon>
        <taxon>Sphaerotilaceae</taxon>
        <taxon>Ideonella</taxon>
    </lineage>
</organism>
<proteinExistence type="predicted"/>
<name>A0ABU9C323_9BURK</name>
<comment type="caution">
    <text evidence="1">The sequence shown here is derived from an EMBL/GenBank/DDBJ whole genome shotgun (WGS) entry which is preliminary data.</text>
</comment>
<sequence length="133" mass="14917">MEKPLDRMRAGVESRIREALVGASLERVTYAITYWELVFLAQHDVTLMAAEILLPDQESPEEESEQAVKVGSLLLRLTNKSRVVAVDVQANGDMIVSFLGGESVRLLAHVPNVDWTWSLRSEEFRFVCDGALE</sequence>
<dbReference type="Proteomes" id="UP001371218">
    <property type="component" value="Unassembled WGS sequence"/>
</dbReference>
<gene>
    <name evidence="1" type="ORF">AACH06_30060</name>
</gene>